<dbReference type="Gene3D" id="2.60.40.2340">
    <property type="match status" value="1"/>
</dbReference>
<gene>
    <name evidence="2" type="ORF">SAMN05444411_10277</name>
</gene>
<dbReference type="STRING" id="762486.SAMN05444411_10277"/>
<reference evidence="3" key="1">
    <citation type="submission" date="2016-10" db="EMBL/GenBank/DDBJ databases">
        <authorList>
            <person name="Varghese N."/>
            <person name="Submissions S."/>
        </authorList>
    </citation>
    <scope>NUCLEOTIDE SEQUENCE [LARGE SCALE GENOMIC DNA]</scope>
    <source>
        <strain evidence="3">DSM 24956</strain>
    </source>
</reference>
<dbReference type="RefSeq" id="WP_090120628.1">
    <property type="nucleotide sequence ID" value="NZ_FNNJ01000002.1"/>
</dbReference>
<keyword evidence="3" id="KW-1185">Reference proteome</keyword>
<dbReference type="PROSITE" id="PS51257">
    <property type="entry name" value="PROKAR_LIPOPROTEIN"/>
    <property type="match status" value="1"/>
</dbReference>
<dbReference type="AlphaFoldDB" id="A0A1H2VZV7"/>
<dbReference type="OrthoDB" id="1198496at2"/>
<dbReference type="Gene3D" id="3.90.930.1">
    <property type="match status" value="1"/>
</dbReference>
<name>A0A1H2VZV7_9FLAO</name>
<proteinExistence type="predicted"/>
<dbReference type="EMBL" id="FNNJ01000002">
    <property type="protein sequence ID" value="SDW73811.1"/>
    <property type="molecule type" value="Genomic_DNA"/>
</dbReference>
<feature type="signal peptide" evidence="1">
    <location>
        <begin position="1"/>
        <end position="21"/>
    </location>
</feature>
<evidence type="ECO:0000313" key="3">
    <source>
        <dbReference type="Proteomes" id="UP000199595"/>
    </source>
</evidence>
<accession>A0A1H2VZV7</accession>
<organism evidence="2 3">
    <name type="scientific">Lutibacter oricola</name>
    <dbReference type="NCBI Taxonomy" id="762486"/>
    <lineage>
        <taxon>Bacteria</taxon>
        <taxon>Pseudomonadati</taxon>
        <taxon>Bacteroidota</taxon>
        <taxon>Flavobacteriia</taxon>
        <taxon>Flavobacteriales</taxon>
        <taxon>Flavobacteriaceae</taxon>
        <taxon>Lutibacter</taxon>
    </lineage>
</organism>
<sequence length="341" mass="37053">MRKIYSILCLFVAVVAVSCSSDDDDVLSTLNSIDAFEINFEGLTADDVTYDLGNTITISVPFQTSLENLVATIGVSENATVSPASGAAVTYVDGEPTLFTVTAQDGESTKVYNVIINVRGEVGSGSRIETYTVADAWGENSVTTYTYAASNFVSETSKEEDDWGTMITTVTAFIYNDKNQVIETKVEADAKSTVYEYNADGQIIAGVYKIDDVLTHTYTYTYNTNGDLTSEVRTDHTDSDATSEVLFTIENGNVLTENKYGSDYVATYDDKNNPFKGVYPAAFAAIKVGVQSVNTNNPITGTIADADITYEYNADNYPLNSSYTYFDGAATVTKTFTYYAE</sequence>
<evidence type="ECO:0000313" key="2">
    <source>
        <dbReference type="EMBL" id="SDW73811.1"/>
    </source>
</evidence>
<dbReference type="Proteomes" id="UP000199595">
    <property type="component" value="Unassembled WGS sequence"/>
</dbReference>
<keyword evidence="1" id="KW-0732">Signal</keyword>
<protein>
    <submittedName>
        <fullName evidence="2">YD repeat-containing protein</fullName>
    </submittedName>
</protein>
<evidence type="ECO:0000256" key="1">
    <source>
        <dbReference type="SAM" id="SignalP"/>
    </source>
</evidence>
<feature type="chain" id="PRO_5011513041" evidence="1">
    <location>
        <begin position="22"/>
        <end position="341"/>
    </location>
</feature>